<name>A0A1I1X0L1_9BACT</name>
<accession>A0A1I1X0L1</accession>
<dbReference type="InParanoid" id="A0A1I1X0L1"/>
<proteinExistence type="predicted"/>
<keyword evidence="1" id="KW-0808">Transferase</keyword>
<dbReference type="RefSeq" id="WP_010526694.1">
    <property type="nucleotide sequence ID" value="NZ_AFSL01000015.1"/>
</dbReference>
<dbReference type="STRING" id="385682.SAMN05444380_10576"/>
<evidence type="ECO:0000313" key="1">
    <source>
        <dbReference type="EMBL" id="SFE00128.1"/>
    </source>
</evidence>
<protein>
    <submittedName>
        <fullName evidence="1">Glycosyltransferase involved in cell wall bisynthesis</fullName>
    </submittedName>
</protein>
<dbReference type="AlphaFoldDB" id="A0A1I1X0L1"/>
<dbReference type="EMBL" id="FONA01000005">
    <property type="protein sequence ID" value="SFE00128.1"/>
    <property type="molecule type" value="Genomic_DNA"/>
</dbReference>
<dbReference type="eggNOG" id="COG0438">
    <property type="taxonomic scope" value="Bacteria"/>
</dbReference>
<dbReference type="GO" id="GO:0016740">
    <property type="term" value="F:transferase activity"/>
    <property type="evidence" value="ECO:0007669"/>
    <property type="project" value="UniProtKB-KW"/>
</dbReference>
<dbReference type="OrthoDB" id="9771846at2"/>
<reference evidence="1 2" key="1">
    <citation type="submission" date="2016-10" db="EMBL/GenBank/DDBJ databases">
        <authorList>
            <person name="de Groot N.N."/>
        </authorList>
    </citation>
    <scope>NUCLEOTIDE SEQUENCE [LARGE SCALE GENOMIC DNA]</scope>
    <source>
        <strain evidence="1 2">DSM 19012</strain>
    </source>
</reference>
<sequence length="403" mass="47488">MAPKNTILFLLPAPFYQKPDEPGFQVQTQNFRTTLGFVAPELCRRNWSVKLVSLSNTAQQIKNGKEYLNSSGLDKFCRAFFYRRKMGRGKLFPQLVQFFINIRYLQKKLAKSSVVYGYNDVGTLYGALLKPFYRYRLVYDMRGDRSNEMAVQGAPRWRVVFYRMIRNFCLRRCDLVFTVSSKCPGLPEGKRHRPKFNFYDARNFYYDATIAEQKRKELNLENRFVFVYSGTDKYYQMVPEMVRFFSAFLKICPDAWFMINVPKPSEKFREELEKKHVPASAWGMFHLDQHTLNQYQMVADMAFLIREDLPLNHYAFPTKFSEYLASGVPVLITEHVHSLVNLVKDYNLGEIWKTGEPLSEVQKRIVRYRSNFDVKERCASFARNQLSWQKNASWLADQLEALL</sequence>
<organism evidence="1 2">
    <name type="scientific">Thermophagus xiamenensis</name>
    <dbReference type="NCBI Taxonomy" id="385682"/>
    <lineage>
        <taxon>Bacteria</taxon>
        <taxon>Pseudomonadati</taxon>
        <taxon>Bacteroidota</taxon>
        <taxon>Bacteroidia</taxon>
        <taxon>Marinilabiliales</taxon>
        <taxon>Marinilabiliaceae</taxon>
        <taxon>Thermophagus</taxon>
    </lineage>
</organism>
<keyword evidence="2" id="KW-1185">Reference proteome</keyword>
<dbReference type="Gene3D" id="3.40.50.2000">
    <property type="entry name" value="Glycogen Phosphorylase B"/>
    <property type="match status" value="1"/>
</dbReference>
<dbReference type="SUPFAM" id="SSF53756">
    <property type="entry name" value="UDP-Glycosyltransferase/glycogen phosphorylase"/>
    <property type="match status" value="1"/>
</dbReference>
<dbReference type="Proteomes" id="UP000181976">
    <property type="component" value="Unassembled WGS sequence"/>
</dbReference>
<gene>
    <name evidence="1" type="ORF">SAMN05444380_10576</name>
</gene>
<evidence type="ECO:0000313" key="2">
    <source>
        <dbReference type="Proteomes" id="UP000181976"/>
    </source>
</evidence>